<gene>
    <name evidence="6" type="ORF">CXG81DRAFT_26070</name>
</gene>
<dbReference type="PANTHER" id="PTHR45937:SF1">
    <property type="entry name" value="ASPARAGINE SYNTHETASE DOMAIN-CONTAINING PROTEIN 1"/>
    <property type="match status" value="1"/>
</dbReference>
<organism evidence="6 7">
    <name type="scientific">Caulochytrium protostelioides</name>
    <dbReference type="NCBI Taxonomy" id="1555241"/>
    <lineage>
        <taxon>Eukaryota</taxon>
        <taxon>Fungi</taxon>
        <taxon>Fungi incertae sedis</taxon>
        <taxon>Chytridiomycota</taxon>
        <taxon>Chytridiomycota incertae sedis</taxon>
        <taxon>Chytridiomycetes</taxon>
        <taxon>Caulochytriales</taxon>
        <taxon>Caulochytriaceae</taxon>
        <taxon>Caulochytrium</taxon>
    </lineage>
</organism>
<proteinExistence type="predicted"/>
<evidence type="ECO:0000259" key="5">
    <source>
        <dbReference type="Pfam" id="PF00733"/>
    </source>
</evidence>
<sequence length="684" mass="72009">MCGILLTTTATATATGASAASATTAAAVATGSCGPLLRAVARRGPDAFHLIPLPSAPRVLFGASVLALRGPPRSPSSPPSPPPSPLPSLPPSWTDSIKVPTSTPWTGASRPQVHVTAQPVASPCGQWWLAFNGELFGDRHLRPNINRDISTSSIGFTPAPGYTDSLPPSANKPPAARETVATTVTAMQAALAGSWTTLASVSDPTDPGPWYNLPSNGVWSWQLDDHDPATLARRPVYTPFADLGQRNNPWPSPLLSVLGEDPVSEQGWTMGTPADAAFIRALHRQLGASVQRRLQTLPPRSPSPGDARVAVLFSGGLDCSLIAALVDDLLPPDEPIDLISVAFENPRVQAAHPTQDPYEAAPDRMTARLSHDVLARRHRRRHRQDSGMASATPRFRLLVRNIPFAESVRIRRTCGRLMRPDTTVMDYGIGMALRAAAEVAGRDAAGLASAPDAADATQEDDHGVDEATADARTRYQTQPRSAARIVLSGLGADELFGGYSRHHRPPTRAAAGASIDAADGVAATKALEAILRMDIHTIADRNGGRDDRLVSDCGVEVRYPFLDDAFVAWALAQPVRARVGPHVPPVSAAGAAVASLEADPALAAALAEPTKQGLRRYALAADGADLGDPCRAVNADGTVADAMDSDRGGITIAAFPKRAIQFGARTARMTAARNRENGTDRADA</sequence>
<dbReference type="InterPro" id="IPR001962">
    <property type="entry name" value="Asn_synthase"/>
</dbReference>
<evidence type="ECO:0000256" key="1">
    <source>
        <dbReference type="ARBA" id="ARBA00022605"/>
    </source>
</evidence>
<dbReference type="SUPFAM" id="SSF52402">
    <property type="entry name" value="Adenine nucleotide alpha hydrolases-like"/>
    <property type="match status" value="1"/>
</dbReference>
<feature type="compositionally biased region" description="Pro residues" evidence="4">
    <location>
        <begin position="72"/>
        <end position="90"/>
    </location>
</feature>
<evidence type="ECO:0000256" key="2">
    <source>
        <dbReference type="ARBA" id="ARBA00022888"/>
    </source>
</evidence>
<dbReference type="OrthoDB" id="10252281at2759"/>
<keyword evidence="3" id="KW-0315">Glutamine amidotransferase</keyword>
<dbReference type="PANTHER" id="PTHR45937">
    <property type="entry name" value="ASPARAGINE SYNTHETASE DOMAIN-CONTAINING PROTEIN 1"/>
    <property type="match status" value="1"/>
</dbReference>
<accession>A0A4P9X7Q1</accession>
<dbReference type="EMBL" id="ML014179">
    <property type="protein sequence ID" value="RKP01263.1"/>
    <property type="molecule type" value="Genomic_DNA"/>
</dbReference>
<dbReference type="GO" id="GO:0004066">
    <property type="term" value="F:asparagine synthase (glutamine-hydrolyzing) activity"/>
    <property type="evidence" value="ECO:0007669"/>
    <property type="project" value="InterPro"/>
</dbReference>
<reference evidence="7" key="1">
    <citation type="journal article" date="2018" name="Nat. Microbiol.">
        <title>Leveraging single-cell genomics to expand the fungal tree of life.</title>
        <authorList>
            <person name="Ahrendt S.R."/>
            <person name="Quandt C.A."/>
            <person name="Ciobanu D."/>
            <person name="Clum A."/>
            <person name="Salamov A."/>
            <person name="Andreopoulos B."/>
            <person name="Cheng J.F."/>
            <person name="Woyke T."/>
            <person name="Pelin A."/>
            <person name="Henrissat B."/>
            <person name="Reynolds N.K."/>
            <person name="Benny G.L."/>
            <person name="Smith M.E."/>
            <person name="James T.Y."/>
            <person name="Grigoriev I.V."/>
        </authorList>
    </citation>
    <scope>NUCLEOTIDE SEQUENCE [LARGE SCALE GENOMIC DNA]</scope>
    <source>
        <strain evidence="7">ATCC 52028</strain>
    </source>
</reference>
<dbReference type="Gene3D" id="3.40.50.620">
    <property type="entry name" value="HUPs"/>
    <property type="match status" value="1"/>
</dbReference>
<feature type="region of interest" description="Disordered" evidence="4">
    <location>
        <begin position="70"/>
        <end position="106"/>
    </location>
</feature>
<dbReference type="Proteomes" id="UP000274922">
    <property type="component" value="Unassembled WGS sequence"/>
</dbReference>
<dbReference type="InterPro" id="IPR014729">
    <property type="entry name" value="Rossmann-like_a/b/a_fold"/>
</dbReference>
<feature type="domain" description="Asparagine synthetase" evidence="5">
    <location>
        <begin position="305"/>
        <end position="405"/>
    </location>
</feature>
<dbReference type="STRING" id="1555241.A0A4P9X7Q1"/>
<evidence type="ECO:0000313" key="6">
    <source>
        <dbReference type="EMBL" id="RKP01263.1"/>
    </source>
</evidence>
<evidence type="ECO:0000256" key="4">
    <source>
        <dbReference type="SAM" id="MobiDB-lite"/>
    </source>
</evidence>
<keyword evidence="2" id="KW-0061">Asparagine biosynthesis</keyword>
<feature type="domain" description="Asparagine synthetase" evidence="5">
    <location>
        <begin position="479"/>
        <end position="579"/>
    </location>
</feature>
<dbReference type="AlphaFoldDB" id="A0A4P9X7Q1"/>
<dbReference type="Pfam" id="PF00733">
    <property type="entry name" value="Asn_synthase"/>
    <property type="match status" value="2"/>
</dbReference>
<name>A0A4P9X7Q1_9FUNG</name>
<protein>
    <recommendedName>
        <fullName evidence="5">Asparagine synthetase domain-containing protein</fullName>
    </recommendedName>
</protein>
<feature type="compositionally biased region" description="Polar residues" evidence="4">
    <location>
        <begin position="93"/>
        <end position="106"/>
    </location>
</feature>
<dbReference type="GO" id="GO:0006529">
    <property type="term" value="P:asparagine biosynthetic process"/>
    <property type="evidence" value="ECO:0007669"/>
    <property type="project" value="UniProtKB-KW"/>
</dbReference>
<dbReference type="CDD" id="cd01991">
    <property type="entry name" value="Asn_synthase_B_C"/>
    <property type="match status" value="1"/>
</dbReference>
<evidence type="ECO:0000256" key="3">
    <source>
        <dbReference type="ARBA" id="ARBA00022962"/>
    </source>
</evidence>
<evidence type="ECO:0000313" key="7">
    <source>
        <dbReference type="Proteomes" id="UP000274922"/>
    </source>
</evidence>
<keyword evidence="1" id="KW-0028">Amino-acid biosynthesis</keyword>
<dbReference type="InterPro" id="IPR051857">
    <property type="entry name" value="Asn_synthetase_domain"/>
</dbReference>
<keyword evidence="7" id="KW-1185">Reference proteome</keyword>